<keyword evidence="3" id="KW-1185">Reference proteome</keyword>
<proteinExistence type="predicted"/>
<reference evidence="2" key="2">
    <citation type="journal article" date="2020" name="Nat. Commun.">
        <title>Large-scale genome sequencing of mycorrhizal fungi provides insights into the early evolution of symbiotic traits.</title>
        <authorList>
            <person name="Miyauchi S."/>
            <person name="Kiss E."/>
            <person name="Kuo A."/>
            <person name="Drula E."/>
            <person name="Kohler A."/>
            <person name="Sanchez-Garcia M."/>
            <person name="Morin E."/>
            <person name="Andreopoulos B."/>
            <person name="Barry K.W."/>
            <person name="Bonito G."/>
            <person name="Buee M."/>
            <person name="Carver A."/>
            <person name="Chen C."/>
            <person name="Cichocki N."/>
            <person name="Clum A."/>
            <person name="Culley D."/>
            <person name="Crous P.W."/>
            <person name="Fauchery L."/>
            <person name="Girlanda M."/>
            <person name="Hayes R.D."/>
            <person name="Keri Z."/>
            <person name="LaButti K."/>
            <person name="Lipzen A."/>
            <person name="Lombard V."/>
            <person name="Magnuson J."/>
            <person name="Maillard F."/>
            <person name="Murat C."/>
            <person name="Nolan M."/>
            <person name="Ohm R.A."/>
            <person name="Pangilinan J."/>
            <person name="Pereira M.F."/>
            <person name="Perotto S."/>
            <person name="Peter M."/>
            <person name="Pfister S."/>
            <person name="Riley R."/>
            <person name="Sitrit Y."/>
            <person name="Stielow J.B."/>
            <person name="Szollosi G."/>
            <person name="Zifcakova L."/>
            <person name="Stursova M."/>
            <person name="Spatafora J.W."/>
            <person name="Tedersoo L."/>
            <person name="Vaario L.M."/>
            <person name="Yamada A."/>
            <person name="Yan M."/>
            <person name="Wang P."/>
            <person name="Xu J."/>
            <person name="Bruns T."/>
            <person name="Baldrian P."/>
            <person name="Vilgalys R."/>
            <person name="Dunand C."/>
            <person name="Henrissat B."/>
            <person name="Grigoriev I.V."/>
            <person name="Hibbett D."/>
            <person name="Nagy L.G."/>
            <person name="Martin F.M."/>
        </authorList>
    </citation>
    <scope>NUCLEOTIDE SEQUENCE</scope>
    <source>
        <strain evidence="2">Prilba</strain>
    </source>
</reference>
<feature type="region of interest" description="Disordered" evidence="1">
    <location>
        <begin position="247"/>
        <end position="270"/>
    </location>
</feature>
<organism evidence="2 3">
    <name type="scientific">Russula ochroleuca</name>
    <dbReference type="NCBI Taxonomy" id="152965"/>
    <lineage>
        <taxon>Eukaryota</taxon>
        <taxon>Fungi</taxon>
        <taxon>Dikarya</taxon>
        <taxon>Basidiomycota</taxon>
        <taxon>Agaricomycotina</taxon>
        <taxon>Agaricomycetes</taxon>
        <taxon>Russulales</taxon>
        <taxon>Russulaceae</taxon>
        <taxon>Russula</taxon>
    </lineage>
</organism>
<accession>A0A9P5TBX3</accession>
<dbReference type="AlphaFoldDB" id="A0A9P5TBX3"/>
<evidence type="ECO:0000256" key="1">
    <source>
        <dbReference type="SAM" id="MobiDB-lite"/>
    </source>
</evidence>
<gene>
    <name evidence="2" type="ORF">DFH94DRAFT_679153</name>
</gene>
<reference evidence="2" key="1">
    <citation type="submission" date="2019-10" db="EMBL/GenBank/DDBJ databases">
        <authorList>
            <consortium name="DOE Joint Genome Institute"/>
            <person name="Kuo A."/>
            <person name="Miyauchi S."/>
            <person name="Kiss E."/>
            <person name="Drula E."/>
            <person name="Kohler A."/>
            <person name="Sanchez-Garcia M."/>
            <person name="Andreopoulos B."/>
            <person name="Barry K.W."/>
            <person name="Bonito G."/>
            <person name="Buee M."/>
            <person name="Carver A."/>
            <person name="Chen C."/>
            <person name="Cichocki N."/>
            <person name="Clum A."/>
            <person name="Culley D."/>
            <person name="Crous P.W."/>
            <person name="Fauchery L."/>
            <person name="Girlanda M."/>
            <person name="Hayes R."/>
            <person name="Keri Z."/>
            <person name="LaButti K."/>
            <person name="Lipzen A."/>
            <person name="Lombard V."/>
            <person name="Magnuson J."/>
            <person name="Maillard F."/>
            <person name="Morin E."/>
            <person name="Murat C."/>
            <person name="Nolan M."/>
            <person name="Ohm R."/>
            <person name="Pangilinan J."/>
            <person name="Pereira M."/>
            <person name="Perotto S."/>
            <person name="Peter M."/>
            <person name="Riley R."/>
            <person name="Sitrit Y."/>
            <person name="Stielow B."/>
            <person name="Szollosi G."/>
            <person name="Zifcakova L."/>
            <person name="Stursova M."/>
            <person name="Spatafora J.W."/>
            <person name="Tedersoo L."/>
            <person name="Vaario L.-M."/>
            <person name="Yamada A."/>
            <person name="Yan M."/>
            <person name="Wang P."/>
            <person name="Xu J."/>
            <person name="Bruns T."/>
            <person name="Baldrian P."/>
            <person name="Vilgalys R."/>
            <person name="Henrissat B."/>
            <person name="Grigoriev I.V."/>
            <person name="Hibbett D."/>
            <person name="Nagy L.G."/>
            <person name="Martin F.M."/>
        </authorList>
    </citation>
    <scope>NUCLEOTIDE SEQUENCE</scope>
    <source>
        <strain evidence="2">Prilba</strain>
    </source>
</reference>
<evidence type="ECO:0000313" key="3">
    <source>
        <dbReference type="Proteomes" id="UP000759537"/>
    </source>
</evidence>
<comment type="caution">
    <text evidence="2">The sequence shown here is derived from an EMBL/GenBank/DDBJ whole genome shotgun (WGS) entry which is preliminary data.</text>
</comment>
<protein>
    <submittedName>
        <fullName evidence="2">Uncharacterized protein</fullName>
    </submittedName>
</protein>
<evidence type="ECO:0000313" key="2">
    <source>
        <dbReference type="EMBL" id="KAF8484440.1"/>
    </source>
</evidence>
<dbReference type="Proteomes" id="UP000759537">
    <property type="component" value="Unassembled WGS sequence"/>
</dbReference>
<feature type="region of interest" description="Disordered" evidence="1">
    <location>
        <begin position="113"/>
        <end position="150"/>
    </location>
</feature>
<sequence length="270" mass="30117">MTEPNYPVLLRDLLVWHHTGNLNVHLVYNISLKRPGDDLPYSATATFRYRTCVLAWGESEDAAKAAAVKWLYEKFTKEGIPESTSSNIGNPRHSSIPSVQYGIRARLSGGRVNRASGNARKHGRGRDAAWIPPYGKPYGRDRSKGSTARKLSAQNLSNAGILQSRMNGRKQVCKRSPVARRSFVRHVVPSACPTIDSHAFDSSPIFISRSHYPPNEPWVQVDEALIRFEGLFVAVFRPKFIMPSRLQGKASRVSARGSTPPLRKTLEQGR</sequence>
<name>A0A9P5TBX3_9AGAM</name>
<dbReference type="EMBL" id="WHVB01000003">
    <property type="protein sequence ID" value="KAF8484440.1"/>
    <property type="molecule type" value="Genomic_DNA"/>
</dbReference>